<dbReference type="Proteomes" id="UP001549307">
    <property type="component" value="Unassembled WGS sequence"/>
</dbReference>
<feature type="domain" description="HTH lacI-type" evidence="5">
    <location>
        <begin position="36"/>
        <end position="90"/>
    </location>
</feature>
<evidence type="ECO:0000313" key="7">
    <source>
        <dbReference type="Proteomes" id="UP001549307"/>
    </source>
</evidence>
<gene>
    <name evidence="6" type="ORF">ABIE37_001877</name>
</gene>
<evidence type="ECO:0000256" key="2">
    <source>
        <dbReference type="ARBA" id="ARBA00023125"/>
    </source>
</evidence>
<dbReference type="Gene3D" id="3.40.50.2300">
    <property type="match status" value="2"/>
</dbReference>
<feature type="compositionally biased region" description="Pro residues" evidence="4">
    <location>
        <begin position="25"/>
        <end position="35"/>
    </location>
</feature>
<dbReference type="GO" id="GO:0003677">
    <property type="term" value="F:DNA binding"/>
    <property type="evidence" value="ECO:0007669"/>
    <property type="project" value="UniProtKB-KW"/>
</dbReference>
<dbReference type="InterPro" id="IPR000843">
    <property type="entry name" value="HTH_LacI"/>
</dbReference>
<accession>A0ABV2P5P2</accession>
<evidence type="ECO:0000256" key="3">
    <source>
        <dbReference type="ARBA" id="ARBA00023163"/>
    </source>
</evidence>
<feature type="region of interest" description="Disordered" evidence="4">
    <location>
        <begin position="1"/>
        <end position="39"/>
    </location>
</feature>
<dbReference type="EMBL" id="JBEPSN010000004">
    <property type="protein sequence ID" value="MET4540096.1"/>
    <property type="molecule type" value="Genomic_DNA"/>
</dbReference>
<protein>
    <submittedName>
        <fullName evidence="6">DNA-binding LacI/PurR family transcriptional regulator</fullName>
    </submittedName>
</protein>
<evidence type="ECO:0000313" key="6">
    <source>
        <dbReference type="EMBL" id="MET4540096.1"/>
    </source>
</evidence>
<dbReference type="CDD" id="cd01574">
    <property type="entry name" value="PBP1_LacI"/>
    <property type="match status" value="1"/>
</dbReference>
<keyword evidence="2 6" id="KW-0238">DNA-binding</keyword>
<dbReference type="InterPro" id="IPR046335">
    <property type="entry name" value="LacI/GalR-like_sensor"/>
</dbReference>
<dbReference type="PANTHER" id="PTHR30146:SF109">
    <property type="entry name" value="HTH-TYPE TRANSCRIPTIONAL REGULATOR GALS"/>
    <property type="match status" value="1"/>
</dbReference>
<comment type="caution">
    <text evidence="6">The sequence shown here is derived from an EMBL/GenBank/DDBJ whole genome shotgun (WGS) entry which is preliminary data.</text>
</comment>
<keyword evidence="1" id="KW-0805">Transcription regulation</keyword>
<evidence type="ECO:0000256" key="4">
    <source>
        <dbReference type="SAM" id="MobiDB-lite"/>
    </source>
</evidence>
<dbReference type="SUPFAM" id="SSF47413">
    <property type="entry name" value="lambda repressor-like DNA-binding domains"/>
    <property type="match status" value="1"/>
</dbReference>
<dbReference type="PROSITE" id="PS00356">
    <property type="entry name" value="HTH_LACI_1"/>
    <property type="match status" value="1"/>
</dbReference>
<evidence type="ECO:0000256" key="1">
    <source>
        <dbReference type="ARBA" id="ARBA00023015"/>
    </source>
</evidence>
<reference evidence="6 7" key="1">
    <citation type="submission" date="2024-06" db="EMBL/GenBank/DDBJ databases">
        <title>Sorghum-associated microbial communities from plants grown in Nebraska, USA.</title>
        <authorList>
            <person name="Schachtman D."/>
        </authorList>
    </citation>
    <scope>NUCLEOTIDE SEQUENCE [LARGE SCALE GENOMIC DNA]</scope>
    <source>
        <strain evidence="6 7">3552</strain>
    </source>
</reference>
<dbReference type="Gene3D" id="1.10.260.40">
    <property type="entry name" value="lambda repressor-like DNA-binding domains"/>
    <property type="match status" value="1"/>
</dbReference>
<dbReference type="InterPro" id="IPR028082">
    <property type="entry name" value="Peripla_BP_I"/>
</dbReference>
<evidence type="ECO:0000259" key="5">
    <source>
        <dbReference type="PROSITE" id="PS50932"/>
    </source>
</evidence>
<dbReference type="InterPro" id="IPR010982">
    <property type="entry name" value="Lambda_DNA-bd_dom_sf"/>
</dbReference>
<dbReference type="SMART" id="SM00354">
    <property type="entry name" value="HTH_LACI"/>
    <property type="match status" value="1"/>
</dbReference>
<dbReference type="SUPFAM" id="SSF53822">
    <property type="entry name" value="Periplasmic binding protein-like I"/>
    <property type="match status" value="1"/>
</dbReference>
<organism evidence="6 7">
    <name type="scientific">Arthrobacter bambusae</name>
    <dbReference type="NCBI Taxonomy" id="1338426"/>
    <lineage>
        <taxon>Bacteria</taxon>
        <taxon>Bacillati</taxon>
        <taxon>Actinomycetota</taxon>
        <taxon>Actinomycetes</taxon>
        <taxon>Micrococcales</taxon>
        <taxon>Micrococcaceae</taxon>
        <taxon>Arthrobacter</taxon>
    </lineage>
</organism>
<keyword evidence="7" id="KW-1185">Reference proteome</keyword>
<dbReference type="Pfam" id="PF13377">
    <property type="entry name" value="Peripla_BP_3"/>
    <property type="match status" value="1"/>
</dbReference>
<dbReference type="PANTHER" id="PTHR30146">
    <property type="entry name" value="LACI-RELATED TRANSCRIPTIONAL REPRESSOR"/>
    <property type="match status" value="1"/>
</dbReference>
<dbReference type="PROSITE" id="PS50932">
    <property type="entry name" value="HTH_LACI_2"/>
    <property type="match status" value="1"/>
</dbReference>
<name>A0ABV2P5P2_9MICC</name>
<keyword evidence="3" id="KW-0804">Transcription</keyword>
<proteinExistence type="predicted"/>
<dbReference type="CDD" id="cd01392">
    <property type="entry name" value="HTH_LacI"/>
    <property type="match status" value="1"/>
</dbReference>
<sequence length="367" mass="38586">MSRGEHPPPAGPRAQSGAPLGSPAPLDPPAPPARPPVMGDVAKMAGVSHQTVSRVLNNHPNVSGKTRERVESAIAHLGYRRNTAARSLVTRRSRTIGVLACETGQFGPANTLLGVEQAGREAGYFVSIANLREVTGESINDAIAHFRNQSVDGIVILVPHPDVLAVLRDVSVPVPIVAVGAGAGNQLTGASLDQRLGARLAVDHLIGLGHRSIAHISGPPHWIDAAERIKGWQEALGAAGLEAGVLLEGAWDAASGYRAGRDLLQHSSITAVFVANDQMAVGVLRAVQEAGRHVPGDISVVGYDDQPEAEFFMPPLTSIKQDFEELGRRCMEAVLQQLDGEPASGEQMVNPRLVIRSTTAAPAPAPR</sequence>
<dbReference type="Pfam" id="PF00356">
    <property type="entry name" value="LacI"/>
    <property type="match status" value="1"/>
</dbReference>